<dbReference type="PANTHER" id="PTHR46825:SF9">
    <property type="entry name" value="BETA-LACTAMASE-RELATED DOMAIN-CONTAINING PROTEIN"/>
    <property type="match status" value="1"/>
</dbReference>
<dbReference type="InterPro" id="IPR050491">
    <property type="entry name" value="AmpC-like"/>
</dbReference>
<accession>A0ABX0ETE1</accession>
<feature type="domain" description="Beta-lactamase-related" evidence="1">
    <location>
        <begin position="33"/>
        <end position="371"/>
    </location>
</feature>
<dbReference type="PANTHER" id="PTHR46825">
    <property type="entry name" value="D-ALANYL-D-ALANINE-CARBOXYPEPTIDASE/ENDOPEPTIDASE AMPH"/>
    <property type="match status" value="1"/>
</dbReference>
<comment type="caution">
    <text evidence="2">The sequence shown here is derived from an EMBL/GenBank/DDBJ whole genome shotgun (WGS) entry which is preliminary data.</text>
</comment>
<organism evidence="2 3">
    <name type="scientific">Aquirufa beregesia</name>
    <dbReference type="NCBI Taxonomy" id="2516556"/>
    <lineage>
        <taxon>Bacteria</taxon>
        <taxon>Pseudomonadati</taxon>
        <taxon>Bacteroidota</taxon>
        <taxon>Cytophagia</taxon>
        <taxon>Cytophagales</taxon>
        <taxon>Flectobacillaceae</taxon>
        <taxon>Aquirufa</taxon>
    </lineage>
</organism>
<dbReference type="EMBL" id="SEWW01000001">
    <property type="protein sequence ID" value="NGZ43273.1"/>
    <property type="molecule type" value="Genomic_DNA"/>
</dbReference>
<keyword evidence="2" id="KW-0378">Hydrolase</keyword>
<dbReference type="InterPro" id="IPR001466">
    <property type="entry name" value="Beta-lactam-related"/>
</dbReference>
<evidence type="ECO:0000313" key="3">
    <source>
        <dbReference type="Proteomes" id="UP001318301"/>
    </source>
</evidence>
<evidence type="ECO:0000313" key="2">
    <source>
        <dbReference type="EMBL" id="NGZ43273.1"/>
    </source>
</evidence>
<sequence length="502" mass="57037">MKKIFHIILLVICVQTAFGQSAEEKIKAFIPQIDQLFKQYVEKEKLPSAVYGLVYQGKLVHSQSIGLANIKQQIPASSQMDYRIASMTKSFTTMAILKLRDEGKLHLDEPAHLYIPELKNQRYVTKDAPEITIRHLMTHAAGFPEDNPWGDRQLGISEKAFSDMLHQGISFSNNPGGNYEYSNMGFALLGSIIKKVSGQPYQTYITEKILQPLGMTHTYWEYMDVPNNQLALGYRWINQTWVEQPLEHDGAYGAMGGLITTMEDFSHYVAFHLTAWPERDDPESGPIKRSSVREMQFPWNFISVNAHQKYPNGQVGQNFNAYAYGLSFTKDYANRTSISHSGGLPGFGSNWRIFPDYNMGIISFSNLTYANMGSINMKVIDSLINSTGLQKRITPVSAILKKRQQELMKILPHWNQAESSGIFAINFFSDYFTAVLKKEAEALFEKVGSIKKVHDMIPENQLRGKFRIEGEKGDLEVSFTLSPENPALIQEFHLYEIKKAQE</sequence>
<proteinExistence type="predicted"/>
<keyword evidence="3" id="KW-1185">Reference proteome</keyword>
<dbReference type="Gene3D" id="3.40.710.10">
    <property type="entry name" value="DD-peptidase/beta-lactamase superfamily"/>
    <property type="match status" value="1"/>
</dbReference>
<dbReference type="SUPFAM" id="SSF56601">
    <property type="entry name" value="beta-lactamase/transpeptidase-like"/>
    <property type="match status" value="1"/>
</dbReference>
<name>A0ABX0ETE1_9BACT</name>
<dbReference type="Pfam" id="PF00144">
    <property type="entry name" value="Beta-lactamase"/>
    <property type="match status" value="1"/>
</dbReference>
<gene>
    <name evidence="2" type="ORF">EWU23_02165</name>
</gene>
<dbReference type="InterPro" id="IPR012338">
    <property type="entry name" value="Beta-lactam/transpept-like"/>
</dbReference>
<evidence type="ECO:0000259" key="1">
    <source>
        <dbReference type="Pfam" id="PF00144"/>
    </source>
</evidence>
<dbReference type="RefSeq" id="WP_166228350.1">
    <property type="nucleotide sequence ID" value="NZ_CBCSIJ010000001.1"/>
</dbReference>
<dbReference type="GO" id="GO:0016787">
    <property type="term" value="F:hydrolase activity"/>
    <property type="evidence" value="ECO:0007669"/>
    <property type="project" value="UniProtKB-KW"/>
</dbReference>
<dbReference type="Proteomes" id="UP001318301">
    <property type="component" value="Unassembled WGS sequence"/>
</dbReference>
<protein>
    <submittedName>
        <fullName evidence="2">Class A beta-lactamase-related serine hydrolase</fullName>
    </submittedName>
</protein>
<reference evidence="2 3" key="1">
    <citation type="submission" date="2019-02" db="EMBL/GenBank/DDBJ databases">
        <title>Genome of a new Bacteroidetes strain.</title>
        <authorList>
            <person name="Pitt A."/>
        </authorList>
    </citation>
    <scope>NUCLEOTIDE SEQUENCE [LARGE SCALE GENOMIC DNA]</scope>
    <source>
        <strain evidence="2 3">50C-KIRBA</strain>
    </source>
</reference>